<dbReference type="EMBL" id="BMRE01000035">
    <property type="protein sequence ID" value="GGU61604.1"/>
    <property type="molecule type" value="Genomic_DNA"/>
</dbReference>
<reference evidence="2" key="1">
    <citation type="journal article" date="2019" name="Int. J. Syst. Evol. Microbiol.">
        <title>The Global Catalogue of Microorganisms (GCM) 10K type strain sequencing project: providing services to taxonomists for standard genome sequencing and annotation.</title>
        <authorList>
            <consortium name="The Broad Institute Genomics Platform"/>
            <consortium name="The Broad Institute Genome Sequencing Center for Infectious Disease"/>
            <person name="Wu L."/>
            <person name="Ma J."/>
        </authorList>
    </citation>
    <scope>NUCLEOTIDE SEQUENCE [LARGE SCALE GENOMIC DNA]</scope>
    <source>
        <strain evidence="2">JCM 3296</strain>
    </source>
</reference>
<sequence>MIAVLPTADDVTENLGTFEQVDRSEPAGEVVACFIRNKQTDEWAGYVEVWPVDDSRNGYIVDLENARRLAAMLTAAVDLIEAQAR</sequence>
<keyword evidence="2" id="KW-1185">Reference proteome</keyword>
<name>A0ABQ2V0R8_9PSEU</name>
<protein>
    <submittedName>
        <fullName evidence="1">Uncharacterized protein</fullName>
    </submittedName>
</protein>
<gene>
    <name evidence="1" type="ORF">GCM10010178_62210</name>
</gene>
<evidence type="ECO:0000313" key="2">
    <source>
        <dbReference type="Proteomes" id="UP000649573"/>
    </source>
</evidence>
<comment type="caution">
    <text evidence="1">The sequence shown here is derived from an EMBL/GenBank/DDBJ whole genome shotgun (WGS) entry which is preliminary data.</text>
</comment>
<organism evidence="1 2">
    <name type="scientific">Lentzea flava</name>
    <dbReference type="NCBI Taxonomy" id="103732"/>
    <lineage>
        <taxon>Bacteria</taxon>
        <taxon>Bacillati</taxon>
        <taxon>Actinomycetota</taxon>
        <taxon>Actinomycetes</taxon>
        <taxon>Pseudonocardiales</taxon>
        <taxon>Pseudonocardiaceae</taxon>
        <taxon>Lentzea</taxon>
    </lineage>
</organism>
<evidence type="ECO:0000313" key="1">
    <source>
        <dbReference type="EMBL" id="GGU61604.1"/>
    </source>
</evidence>
<dbReference type="Proteomes" id="UP000649573">
    <property type="component" value="Unassembled WGS sequence"/>
</dbReference>
<proteinExistence type="predicted"/>
<accession>A0ABQ2V0R8</accession>